<evidence type="ECO:0000256" key="1">
    <source>
        <dbReference type="SAM" id="MobiDB-lite"/>
    </source>
</evidence>
<name>A0A8J6THN1_9BACT</name>
<accession>A0A8J6THN1</accession>
<evidence type="ECO:0000259" key="2">
    <source>
        <dbReference type="Pfam" id="PF13271"/>
    </source>
</evidence>
<evidence type="ECO:0000313" key="4">
    <source>
        <dbReference type="Proteomes" id="UP000603434"/>
    </source>
</evidence>
<dbReference type="Proteomes" id="UP000603434">
    <property type="component" value="Unassembled WGS sequence"/>
</dbReference>
<organism evidence="3 4">
    <name type="scientific">Candidatus Desulfatibia profunda</name>
    <dbReference type="NCBI Taxonomy" id="2841695"/>
    <lineage>
        <taxon>Bacteria</taxon>
        <taxon>Pseudomonadati</taxon>
        <taxon>Thermodesulfobacteriota</taxon>
        <taxon>Desulfobacteria</taxon>
        <taxon>Desulfobacterales</taxon>
        <taxon>Desulfobacterales incertae sedis</taxon>
        <taxon>Candidatus Desulfatibia</taxon>
    </lineage>
</organism>
<dbReference type="AlphaFoldDB" id="A0A8J6THN1"/>
<sequence length="188" mass="21549">MKKSVANRYRLFISSVQKELAAERRAVKDYILHDPLLSRFISDVFLFEDIPAGDRKPDDIYLSEVEQCDIYLAILGNEYGWKNEDGKSPTELEFEHATKTHRERLVFVKGNDDEAREPDMAKLVGRAGRQVTRRRFSDIPGLIREVYASLVECLENRGALRSTASISMERKSASPLHPSNLMREDCSK</sequence>
<dbReference type="EMBL" id="JACNJH010000050">
    <property type="protein sequence ID" value="MBC8359962.1"/>
    <property type="molecule type" value="Genomic_DNA"/>
</dbReference>
<dbReference type="InterPro" id="IPR025139">
    <property type="entry name" value="DUF4062"/>
</dbReference>
<reference evidence="3 4" key="1">
    <citation type="submission" date="2020-08" db="EMBL/GenBank/DDBJ databases">
        <title>Bridging the membrane lipid divide: bacteria of the FCB group superphylum have the potential to synthesize archaeal ether lipids.</title>
        <authorList>
            <person name="Villanueva L."/>
            <person name="Von Meijenfeldt F.A.B."/>
            <person name="Westbye A.B."/>
            <person name="Yadav S."/>
            <person name="Hopmans E.C."/>
            <person name="Dutilh B.E."/>
            <person name="Sinninghe Damste J.S."/>
        </authorList>
    </citation>
    <scope>NUCLEOTIDE SEQUENCE [LARGE SCALE GENOMIC DNA]</scope>
    <source>
        <strain evidence="3">NIOZ-UU30</strain>
    </source>
</reference>
<feature type="domain" description="DUF4062" evidence="2">
    <location>
        <begin position="10"/>
        <end position="97"/>
    </location>
</feature>
<evidence type="ECO:0000313" key="3">
    <source>
        <dbReference type="EMBL" id="MBC8359962.1"/>
    </source>
</evidence>
<protein>
    <submittedName>
        <fullName evidence="3">DUF4062 domain-containing protein</fullName>
    </submittedName>
</protein>
<feature type="region of interest" description="Disordered" evidence="1">
    <location>
        <begin position="169"/>
        <end position="188"/>
    </location>
</feature>
<comment type="caution">
    <text evidence="3">The sequence shown here is derived from an EMBL/GenBank/DDBJ whole genome shotgun (WGS) entry which is preliminary data.</text>
</comment>
<proteinExistence type="predicted"/>
<gene>
    <name evidence="3" type="ORF">H8E23_01005</name>
</gene>
<dbReference type="Pfam" id="PF13271">
    <property type="entry name" value="DUF4062"/>
    <property type="match status" value="1"/>
</dbReference>